<sequence>LTLSIIIDISSRRVVRRLGMCFLPFWMLLLQYFSHPNPSEDLRVNPMHFLHGVIISENIGESRNQAIEDGRDRETRFLGCSPTDLPYGWNKNDTHSSFFGPAIVNSPDSLAPPIV</sequence>
<name>A0AAV5V574_9BILA</name>
<protein>
    <submittedName>
        <fullName evidence="1">Uncharacterized protein</fullName>
    </submittedName>
</protein>
<evidence type="ECO:0000313" key="2">
    <source>
        <dbReference type="Proteomes" id="UP001432322"/>
    </source>
</evidence>
<organism evidence="1 2">
    <name type="scientific">Pristionchus fissidentatus</name>
    <dbReference type="NCBI Taxonomy" id="1538716"/>
    <lineage>
        <taxon>Eukaryota</taxon>
        <taxon>Metazoa</taxon>
        <taxon>Ecdysozoa</taxon>
        <taxon>Nematoda</taxon>
        <taxon>Chromadorea</taxon>
        <taxon>Rhabditida</taxon>
        <taxon>Rhabditina</taxon>
        <taxon>Diplogasteromorpha</taxon>
        <taxon>Diplogasteroidea</taxon>
        <taxon>Neodiplogasteridae</taxon>
        <taxon>Pristionchus</taxon>
    </lineage>
</organism>
<feature type="non-terminal residue" evidence="1">
    <location>
        <position position="1"/>
    </location>
</feature>
<dbReference type="Proteomes" id="UP001432322">
    <property type="component" value="Unassembled WGS sequence"/>
</dbReference>
<keyword evidence="2" id="KW-1185">Reference proteome</keyword>
<comment type="caution">
    <text evidence="1">The sequence shown here is derived from an EMBL/GenBank/DDBJ whole genome shotgun (WGS) entry which is preliminary data.</text>
</comment>
<gene>
    <name evidence="1" type="ORF">PFISCL1PPCAC_5006</name>
</gene>
<dbReference type="AlphaFoldDB" id="A0AAV5V574"/>
<reference evidence="1" key="1">
    <citation type="submission" date="2023-10" db="EMBL/GenBank/DDBJ databases">
        <title>Genome assembly of Pristionchus species.</title>
        <authorList>
            <person name="Yoshida K."/>
            <person name="Sommer R.J."/>
        </authorList>
    </citation>
    <scope>NUCLEOTIDE SEQUENCE</scope>
    <source>
        <strain evidence="1">RS5133</strain>
    </source>
</reference>
<evidence type="ECO:0000313" key="1">
    <source>
        <dbReference type="EMBL" id="GMT13709.1"/>
    </source>
</evidence>
<dbReference type="EMBL" id="BTSY01000002">
    <property type="protein sequence ID" value="GMT13709.1"/>
    <property type="molecule type" value="Genomic_DNA"/>
</dbReference>
<accession>A0AAV5V574</accession>
<proteinExistence type="predicted"/>